<keyword evidence="10" id="KW-0665">Pyrimidine biosynthesis</keyword>
<evidence type="ECO:0000256" key="8">
    <source>
        <dbReference type="ARBA" id="ARBA00022630"/>
    </source>
</evidence>
<accession>A0A7M1LI78</accession>
<evidence type="ECO:0000313" key="16">
    <source>
        <dbReference type="EMBL" id="QOQ87195.1"/>
    </source>
</evidence>
<keyword evidence="12" id="KW-0472">Membrane</keyword>
<evidence type="ECO:0000256" key="10">
    <source>
        <dbReference type="ARBA" id="ARBA00022975"/>
    </source>
</evidence>
<dbReference type="InterPro" id="IPR013785">
    <property type="entry name" value="Aldolase_TIM"/>
</dbReference>
<feature type="domain" description="Dihydroorotate dehydrogenase catalytic" evidence="15">
    <location>
        <begin position="50"/>
        <end position="335"/>
    </location>
</feature>
<evidence type="ECO:0000256" key="6">
    <source>
        <dbReference type="ARBA" id="ARBA00012791"/>
    </source>
</evidence>
<dbReference type="InterPro" id="IPR005720">
    <property type="entry name" value="Dihydroorotate_DH_cat"/>
</dbReference>
<dbReference type="NCBIfam" id="NF003649">
    <property type="entry name" value="PRK05286.2-2"/>
    <property type="match status" value="1"/>
</dbReference>
<dbReference type="InterPro" id="IPR050074">
    <property type="entry name" value="DHO_dehydrogenase"/>
</dbReference>
<sequence>MNYDNLKKIFFKMDPENAHDLAITGLRVANLFPSLLSICGKDLVVNNQSLNQNLLGLNFPNPVGLAGGFDKNGVVLKSLQNLGFGHIEYGTVTPKPQDGNEKPRLFRLVKNESIQNSMGFNNLGLKAVKANVSKFYPLNVPLIANIGKNKTTPNDDALSDYITLAKELDGVCDMFLVNVSSPNTPNLRALQEENFIKELFLALKETTKKPVAFKISPDFSYDEATEICTVAVKSGAKMLIINNTSVDYSLSPNIKEHKGGISGKLITHKSRELFKAISSELYGKAVLVSCGGIDSAEEAYTRIKLGANLVQIYTSFIFKGPTIARDINKELSKLLKADGFENIAQAVGVDITVKAKSDS</sequence>
<dbReference type="Gene3D" id="3.20.20.70">
    <property type="entry name" value="Aldolase class I"/>
    <property type="match status" value="1"/>
</dbReference>
<dbReference type="EMBL" id="CP063078">
    <property type="protein sequence ID" value="QOQ87195.1"/>
    <property type="molecule type" value="Genomic_DNA"/>
</dbReference>
<name>A0A7M1LI78_9BACT</name>
<dbReference type="GO" id="GO:0106430">
    <property type="term" value="F:dihydroorotate dehydrogenase (quinone) activity"/>
    <property type="evidence" value="ECO:0007669"/>
    <property type="project" value="UniProtKB-EC"/>
</dbReference>
<keyword evidence="8" id="KW-0285">Flavoprotein</keyword>
<comment type="catalytic activity">
    <reaction evidence="13">
        <text>(S)-dihydroorotate + a quinone = orotate + a quinol</text>
        <dbReference type="Rhea" id="RHEA:30187"/>
        <dbReference type="ChEBI" id="CHEBI:24646"/>
        <dbReference type="ChEBI" id="CHEBI:30839"/>
        <dbReference type="ChEBI" id="CHEBI:30864"/>
        <dbReference type="ChEBI" id="CHEBI:132124"/>
        <dbReference type="EC" id="1.3.5.2"/>
    </reaction>
</comment>
<dbReference type="NCBIfam" id="TIGR01036">
    <property type="entry name" value="pyrD_sub2"/>
    <property type="match status" value="1"/>
</dbReference>
<evidence type="ECO:0000256" key="1">
    <source>
        <dbReference type="ARBA" id="ARBA00001917"/>
    </source>
</evidence>
<keyword evidence="9" id="KW-0288">FMN</keyword>
<evidence type="ECO:0000256" key="5">
    <source>
        <dbReference type="ARBA" id="ARBA00005359"/>
    </source>
</evidence>
<dbReference type="GO" id="GO:0005737">
    <property type="term" value="C:cytoplasm"/>
    <property type="evidence" value="ECO:0007669"/>
    <property type="project" value="InterPro"/>
</dbReference>
<keyword evidence="17" id="KW-1185">Reference proteome</keyword>
<organism evidence="16 17">
    <name type="scientific">Campylobacter corcagiensis</name>
    <dbReference type="NCBI Taxonomy" id="1448857"/>
    <lineage>
        <taxon>Bacteria</taxon>
        <taxon>Pseudomonadati</taxon>
        <taxon>Campylobacterota</taxon>
        <taxon>Epsilonproteobacteria</taxon>
        <taxon>Campylobacterales</taxon>
        <taxon>Campylobacteraceae</taxon>
        <taxon>Campylobacter</taxon>
    </lineage>
</organism>
<dbReference type="SUPFAM" id="SSF51395">
    <property type="entry name" value="FMN-linked oxidoreductases"/>
    <property type="match status" value="1"/>
</dbReference>
<evidence type="ECO:0000256" key="12">
    <source>
        <dbReference type="ARBA" id="ARBA00023136"/>
    </source>
</evidence>
<evidence type="ECO:0000256" key="13">
    <source>
        <dbReference type="ARBA" id="ARBA00048639"/>
    </source>
</evidence>
<dbReference type="GO" id="GO:0044205">
    <property type="term" value="P:'de novo' UMP biosynthetic process"/>
    <property type="evidence" value="ECO:0007669"/>
    <property type="project" value="UniProtKB-UniPathway"/>
</dbReference>
<evidence type="ECO:0000256" key="11">
    <source>
        <dbReference type="ARBA" id="ARBA00023002"/>
    </source>
</evidence>
<dbReference type="PROSITE" id="PS00911">
    <property type="entry name" value="DHODEHASE_1"/>
    <property type="match status" value="1"/>
</dbReference>
<evidence type="ECO:0000256" key="14">
    <source>
        <dbReference type="NCBIfam" id="TIGR01036"/>
    </source>
</evidence>
<dbReference type="RefSeq" id="WP_025803555.1">
    <property type="nucleotide sequence ID" value="NZ_CP053842.1"/>
</dbReference>
<evidence type="ECO:0000313" key="17">
    <source>
        <dbReference type="Proteomes" id="UP000594749"/>
    </source>
</evidence>
<gene>
    <name evidence="16" type="ORF">IMC76_08290</name>
</gene>
<reference evidence="16 17" key="1">
    <citation type="submission" date="2020-10" db="EMBL/GenBank/DDBJ databases">
        <title>Campylobacter and Helicobacter PacBio genomes.</title>
        <authorList>
            <person name="Lane C."/>
        </authorList>
    </citation>
    <scope>NUCLEOTIDE SEQUENCE [LARGE SCALE GENOMIC DNA]</scope>
    <source>
        <strain evidence="16 17">2016D-0077</strain>
    </source>
</reference>
<dbReference type="OrthoDB" id="9802377at2"/>
<evidence type="ECO:0000256" key="4">
    <source>
        <dbReference type="ARBA" id="ARBA00005161"/>
    </source>
</evidence>
<dbReference type="AlphaFoldDB" id="A0A7M1LI78"/>
<proteinExistence type="inferred from homology"/>
<dbReference type="GO" id="GO:0006207">
    <property type="term" value="P:'de novo' pyrimidine nucleobase biosynthetic process"/>
    <property type="evidence" value="ECO:0007669"/>
    <property type="project" value="UniProtKB-UniRule"/>
</dbReference>
<dbReference type="Proteomes" id="UP000594749">
    <property type="component" value="Chromosome"/>
</dbReference>
<evidence type="ECO:0000256" key="3">
    <source>
        <dbReference type="ARBA" id="ARBA00004370"/>
    </source>
</evidence>
<keyword evidence="11 16" id="KW-0560">Oxidoreductase</keyword>
<comment type="cofactor">
    <cofactor evidence="1">
        <name>FMN</name>
        <dbReference type="ChEBI" id="CHEBI:58210"/>
    </cofactor>
</comment>
<dbReference type="NCBIfam" id="NF003652">
    <property type="entry name" value="PRK05286.2-5"/>
    <property type="match status" value="1"/>
</dbReference>
<dbReference type="PANTHER" id="PTHR48109">
    <property type="entry name" value="DIHYDROOROTATE DEHYDROGENASE (QUINONE), MITOCHONDRIAL-RELATED"/>
    <property type="match status" value="1"/>
</dbReference>
<dbReference type="InterPro" id="IPR005719">
    <property type="entry name" value="Dihydroorotate_DH_2"/>
</dbReference>
<comment type="subcellular location">
    <subcellularLocation>
        <location evidence="3">Membrane</location>
    </subcellularLocation>
</comment>
<comment type="similarity">
    <text evidence="5">Belongs to the dihydroorotate dehydrogenase family. Type 2 subfamily.</text>
</comment>
<evidence type="ECO:0000256" key="2">
    <source>
        <dbReference type="ARBA" id="ARBA00003125"/>
    </source>
</evidence>
<dbReference type="CDD" id="cd04738">
    <property type="entry name" value="DHOD_2_like"/>
    <property type="match status" value="1"/>
</dbReference>
<comment type="pathway">
    <text evidence="4">Pyrimidine metabolism; UMP biosynthesis via de novo pathway; orotate from (S)-dihydroorotate (quinone route): step 1/1.</text>
</comment>
<protein>
    <recommendedName>
        <fullName evidence="7 14">Dihydroorotate dehydrogenase (quinone)</fullName>
        <ecNumber evidence="6 14">1.3.5.2</ecNumber>
    </recommendedName>
</protein>
<evidence type="ECO:0000259" key="15">
    <source>
        <dbReference type="Pfam" id="PF01180"/>
    </source>
</evidence>
<evidence type="ECO:0000256" key="7">
    <source>
        <dbReference type="ARBA" id="ARBA00018366"/>
    </source>
</evidence>
<dbReference type="EC" id="1.3.5.2" evidence="6 14"/>
<dbReference type="UniPathway" id="UPA00070">
    <property type="reaction ID" value="UER00946"/>
</dbReference>
<dbReference type="PANTHER" id="PTHR48109:SF4">
    <property type="entry name" value="DIHYDROOROTATE DEHYDROGENASE (QUINONE), MITOCHONDRIAL"/>
    <property type="match status" value="1"/>
</dbReference>
<evidence type="ECO:0000256" key="9">
    <source>
        <dbReference type="ARBA" id="ARBA00022643"/>
    </source>
</evidence>
<dbReference type="Pfam" id="PF01180">
    <property type="entry name" value="DHO_dh"/>
    <property type="match status" value="1"/>
</dbReference>
<dbReference type="InterPro" id="IPR001295">
    <property type="entry name" value="Dihydroorotate_DH_CS"/>
</dbReference>
<dbReference type="GO" id="GO:0005886">
    <property type="term" value="C:plasma membrane"/>
    <property type="evidence" value="ECO:0007669"/>
    <property type="project" value="TreeGrafter"/>
</dbReference>
<comment type="function">
    <text evidence="2">Catalyzes the conversion of dihydroorotate to orotate with quinone as electron acceptor.</text>
</comment>